<dbReference type="RefSeq" id="WP_092004256.1">
    <property type="nucleotide sequence ID" value="NZ_FOUR01000006.1"/>
</dbReference>
<organism evidence="1 2">
    <name type="scientific">Marinobacter pelagius</name>
    <dbReference type="NCBI Taxonomy" id="379482"/>
    <lineage>
        <taxon>Bacteria</taxon>
        <taxon>Pseudomonadati</taxon>
        <taxon>Pseudomonadota</taxon>
        <taxon>Gammaproteobacteria</taxon>
        <taxon>Pseudomonadales</taxon>
        <taxon>Marinobacteraceae</taxon>
        <taxon>Marinobacter</taxon>
    </lineage>
</organism>
<proteinExistence type="predicted"/>
<evidence type="ECO:0000313" key="2">
    <source>
        <dbReference type="Proteomes" id="UP000199339"/>
    </source>
</evidence>
<reference evidence="2" key="1">
    <citation type="submission" date="2016-10" db="EMBL/GenBank/DDBJ databases">
        <authorList>
            <person name="Varghese N."/>
            <person name="Submissions S."/>
        </authorList>
    </citation>
    <scope>NUCLEOTIDE SEQUENCE [LARGE SCALE GENOMIC DNA]</scope>
    <source>
        <strain evidence="2">CGMCC 1.6775</strain>
    </source>
</reference>
<dbReference type="AlphaFoldDB" id="A0A1I4XIN6"/>
<name>A0A1I4XIN6_9GAMM</name>
<evidence type="ECO:0000313" key="1">
    <source>
        <dbReference type="EMBL" id="SFN25466.1"/>
    </source>
</evidence>
<gene>
    <name evidence="1" type="ORF">SAMN04487961_2596</name>
</gene>
<keyword evidence="2" id="KW-1185">Reference proteome</keyword>
<dbReference type="OrthoDB" id="6360607at2"/>
<accession>A0A1I4XIN6</accession>
<sequence>MVNNFKTDLILHVAQYPREEILNRMGYTRTTSANLERLDNVLESSSFGMEDGGFDFKYSSEGFLRALCVVVGMDMAETDQRISRVKKYLDEEKQAFKPYLWVDTGFQRKSQPLFALASCEHQRYLHFPKGFWRLPIDRQLGRAQSLVREHVYETGGDLGIWGQIKQYWFYYKKNAAYLLALNGEVIGKQDGPVPNQASGGRELDLIASTTREAWQ</sequence>
<dbReference type="EMBL" id="FOUR01000006">
    <property type="protein sequence ID" value="SFN25466.1"/>
    <property type="molecule type" value="Genomic_DNA"/>
</dbReference>
<protein>
    <submittedName>
        <fullName evidence="1">Uncharacterized protein</fullName>
    </submittedName>
</protein>
<dbReference type="Proteomes" id="UP000199339">
    <property type="component" value="Unassembled WGS sequence"/>
</dbReference>